<sequence length="347" mass="36625">MSTSMETQLRTDYTSQVPQDVGSCSPGSDTHTVEDGEISSLQFRGDDATIDMGDKGPGWADTALGGAMEGNVLHLNRITPEMLKELSPSNLNAFMDTWMAGRSFDVSVNGRSTELNGATAIAAMAWASGDSVAFAKAFAAAPEHVLEYLTGNGARVLTAENMALIMREMGASADYWNGKQAGYETGELDALGSLVQIYLEKNAGDDPQAVVDAVEQLISEVSCSMEFTPENAGAFNGVLISGMLKHFDAINASDATRNSIVNGLAGFTGTIAAGFGPWGVAAAAGISALNSIYQGANPPRDFEEVANRVQAEIQLQWLQHPPEGWSSTDVGTAIDWTNTTILANGQR</sequence>
<dbReference type="EMBL" id="VOHK01000001">
    <property type="protein sequence ID" value="TWT23786.1"/>
    <property type="molecule type" value="Genomic_DNA"/>
</dbReference>
<feature type="compositionally biased region" description="Polar residues" evidence="1">
    <location>
        <begin position="1"/>
        <end position="18"/>
    </location>
</feature>
<name>A0A5C5UCV3_9GAMM</name>
<comment type="caution">
    <text evidence="2">The sequence shown here is derived from an EMBL/GenBank/DDBJ whole genome shotgun (WGS) entry which is preliminary data.</text>
</comment>
<accession>A0A5C5UCV3</accession>
<reference evidence="2 3" key="1">
    <citation type="journal article" date="2008" name="Int. J. Syst. Evol. Microbiol.">
        <title>Luteimonas marina sp. nov., isolated from seawater.</title>
        <authorList>
            <person name="Baik K.S."/>
            <person name="Park S.C."/>
            <person name="Kim M.S."/>
            <person name="Kim E.M."/>
            <person name="Park C."/>
            <person name="Chun J."/>
            <person name="Seong C.N."/>
        </authorList>
    </citation>
    <scope>NUCLEOTIDE SEQUENCE [LARGE SCALE GENOMIC DNA]</scope>
    <source>
        <strain evidence="2 3">FR1330</strain>
    </source>
</reference>
<dbReference type="Proteomes" id="UP000319980">
    <property type="component" value="Unassembled WGS sequence"/>
</dbReference>
<evidence type="ECO:0000313" key="2">
    <source>
        <dbReference type="EMBL" id="TWT23786.1"/>
    </source>
</evidence>
<feature type="region of interest" description="Disordered" evidence="1">
    <location>
        <begin position="1"/>
        <end position="34"/>
    </location>
</feature>
<evidence type="ECO:0000313" key="3">
    <source>
        <dbReference type="Proteomes" id="UP000319980"/>
    </source>
</evidence>
<dbReference type="AlphaFoldDB" id="A0A5C5UCV3"/>
<proteinExistence type="predicted"/>
<organism evidence="2 3">
    <name type="scientific">Luteimonas marina</name>
    <dbReference type="NCBI Taxonomy" id="488485"/>
    <lineage>
        <taxon>Bacteria</taxon>
        <taxon>Pseudomonadati</taxon>
        <taxon>Pseudomonadota</taxon>
        <taxon>Gammaproteobacteria</taxon>
        <taxon>Lysobacterales</taxon>
        <taxon>Lysobacteraceae</taxon>
        <taxon>Luteimonas</taxon>
    </lineage>
</organism>
<gene>
    <name evidence="2" type="ORF">FQY83_04005</name>
</gene>
<keyword evidence="3" id="KW-1185">Reference proteome</keyword>
<evidence type="ECO:0000256" key="1">
    <source>
        <dbReference type="SAM" id="MobiDB-lite"/>
    </source>
</evidence>
<dbReference type="RefSeq" id="WP_146385192.1">
    <property type="nucleotide sequence ID" value="NZ_VOHK01000001.1"/>
</dbReference>
<protein>
    <submittedName>
        <fullName evidence="2">Uncharacterized protein</fullName>
    </submittedName>
</protein>